<name>A0A165N4W7_9APHY</name>
<dbReference type="Gene3D" id="1.10.10.10">
    <property type="entry name" value="Winged helix-like DNA-binding domain superfamily/Winged helix DNA-binding domain"/>
    <property type="match status" value="1"/>
</dbReference>
<organism evidence="4 5">
    <name type="scientific">Daedalea quercina L-15889</name>
    <dbReference type="NCBI Taxonomy" id="1314783"/>
    <lineage>
        <taxon>Eukaryota</taxon>
        <taxon>Fungi</taxon>
        <taxon>Dikarya</taxon>
        <taxon>Basidiomycota</taxon>
        <taxon>Agaricomycotina</taxon>
        <taxon>Agaricomycetes</taxon>
        <taxon>Polyporales</taxon>
        <taxon>Fomitopsis</taxon>
    </lineage>
</organism>
<protein>
    <submittedName>
        <fullName evidence="4">Winged helix DNA-binding domain-containing protein</fullName>
    </submittedName>
</protein>
<dbReference type="InterPro" id="IPR036388">
    <property type="entry name" value="WH-like_DNA-bd_sf"/>
</dbReference>
<dbReference type="GO" id="GO:0000978">
    <property type="term" value="F:RNA polymerase II cis-regulatory region sequence-specific DNA binding"/>
    <property type="evidence" value="ECO:0007669"/>
    <property type="project" value="TreeGrafter"/>
</dbReference>
<proteinExistence type="predicted"/>
<dbReference type="PANTHER" id="PTHR11829:SF343">
    <property type="entry name" value="FORK-HEAD DOMAIN-CONTAINING PROTEIN"/>
    <property type="match status" value="1"/>
</dbReference>
<keyword evidence="2" id="KW-0539">Nucleus</keyword>
<dbReference type="EMBL" id="KV429088">
    <property type="protein sequence ID" value="KZT66519.1"/>
    <property type="molecule type" value="Genomic_DNA"/>
</dbReference>
<keyword evidence="1 2" id="KW-0238">DNA-binding</keyword>
<dbReference type="Proteomes" id="UP000076727">
    <property type="component" value="Unassembled WGS sequence"/>
</dbReference>
<dbReference type="Pfam" id="PF00250">
    <property type="entry name" value="Forkhead"/>
    <property type="match status" value="1"/>
</dbReference>
<dbReference type="CDD" id="cd00059">
    <property type="entry name" value="FH_FOX"/>
    <property type="match status" value="1"/>
</dbReference>
<accession>A0A165N4W7</accession>
<evidence type="ECO:0000313" key="4">
    <source>
        <dbReference type="EMBL" id="KZT66519.1"/>
    </source>
</evidence>
<feature type="domain" description="Fork-head" evidence="3">
    <location>
        <begin position="11"/>
        <end position="90"/>
    </location>
</feature>
<reference evidence="4 5" key="1">
    <citation type="journal article" date="2016" name="Mol. Biol. Evol.">
        <title>Comparative Genomics of Early-Diverging Mushroom-Forming Fungi Provides Insights into the Origins of Lignocellulose Decay Capabilities.</title>
        <authorList>
            <person name="Nagy L.G."/>
            <person name="Riley R."/>
            <person name="Tritt A."/>
            <person name="Adam C."/>
            <person name="Daum C."/>
            <person name="Floudas D."/>
            <person name="Sun H."/>
            <person name="Yadav J.S."/>
            <person name="Pangilinan J."/>
            <person name="Larsson K.H."/>
            <person name="Matsuura K."/>
            <person name="Barry K."/>
            <person name="Labutti K."/>
            <person name="Kuo R."/>
            <person name="Ohm R.A."/>
            <person name="Bhattacharya S.S."/>
            <person name="Shirouzu T."/>
            <person name="Yoshinaga Y."/>
            <person name="Martin F.M."/>
            <person name="Grigoriev I.V."/>
            <person name="Hibbett D.S."/>
        </authorList>
    </citation>
    <scope>NUCLEOTIDE SEQUENCE [LARGE SCALE GENOMIC DNA]</scope>
    <source>
        <strain evidence="4 5">L-15889</strain>
    </source>
</reference>
<dbReference type="STRING" id="1314783.A0A165N4W7"/>
<dbReference type="PRINTS" id="PR00053">
    <property type="entry name" value="FORKHEAD"/>
</dbReference>
<comment type="subcellular location">
    <subcellularLocation>
        <location evidence="2">Nucleus</location>
    </subcellularLocation>
</comment>
<dbReference type="GO" id="GO:0005634">
    <property type="term" value="C:nucleus"/>
    <property type="evidence" value="ECO:0007669"/>
    <property type="project" value="UniProtKB-SubCell"/>
</dbReference>
<dbReference type="AlphaFoldDB" id="A0A165N4W7"/>
<evidence type="ECO:0000259" key="3">
    <source>
        <dbReference type="PROSITE" id="PS50039"/>
    </source>
</evidence>
<feature type="DNA-binding region" description="Fork-head" evidence="2">
    <location>
        <begin position="11"/>
        <end position="90"/>
    </location>
</feature>
<keyword evidence="5" id="KW-1185">Reference proteome</keyword>
<dbReference type="GO" id="GO:0000981">
    <property type="term" value="F:DNA-binding transcription factor activity, RNA polymerase II-specific"/>
    <property type="evidence" value="ECO:0007669"/>
    <property type="project" value="TreeGrafter"/>
</dbReference>
<sequence>MLFDPAIPGEKPNYPYPLLVKAAILGSPRRALTLQEIFSALEERFDWYRDHKDGKAWQRSIRHNLSLNKMFRKVKRPVTEPGKGCYWTVDFTAGQGNKRAKRIPKCRSTKRATEGDSRPAFRWVFEYGGRDTEDISRSLSMSPYQTPGANQILSTPNMLRRVAAVENQ</sequence>
<dbReference type="InterPro" id="IPR036390">
    <property type="entry name" value="WH_DNA-bd_sf"/>
</dbReference>
<dbReference type="InterPro" id="IPR001766">
    <property type="entry name" value="Fork_head_dom"/>
</dbReference>
<evidence type="ECO:0000313" key="5">
    <source>
        <dbReference type="Proteomes" id="UP000076727"/>
    </source>
</evidence>
<gene>
    <name evidence="4" type="ORF">DAEQUDRAFT_674841</name>
</gene>
<evidence type="ECO:0000256" key="2">
    <source>
        <dbReference type="PROSITE-ProRule" id="PRU00089"/>
    </source>
</evidence>
<dbReference type="SMART" id="SM00339">
    <property type="entry name" value="FH"/>
    <property type="match status" value="1"/>
</dbReference>
<dbReference type="PANTHER" id="PTHR11829">
    <property type="entry name" value="FORKHEAD BOX PROTEIN"/>
    <property type="match status" value="1"/>
</dbReference>
<dbReference type="PROSITE" id="PS50039">
    <property type="entry name" value="FORK_HEAD_3"/>
    <property type="match status" value="1"/>
</dbReference>
<dbReference type="SUPFAM" id="SSF46785">
    <property type="entry name" value="Winged helix' DNA-binding domain"/>
    <property type="match status" value="1"/>
</dbReference>
<dbReference type="InterPro" id="IPR050211">
    <property type="entry name" value="FOX_domain-containing"/>
</dbReference>
<dbReference type="OrthoDB" id="5954824at2759"/>
<evidence type="ECO:0000256" key="1">
    <source>
        <dbReference type="ARBA" id="ARBA00023125"/>
    </source>
</evidence>